<keyword evidence="2" id="KW-0808">Transferase</keyword>
<dbReference type="Gene3D" id="3.40.50.150">
    <property type="entry name" value="Vaccinia Virus protein VP39"/>
    <property type="match status" value="1"/>
</dbReference>
<dbReference type="OrthoDB" id="407325at2759"/>
<evidence type="ECO:0000256" key="4">
    <source>
        <dbReference type="ARBA" id="ARBA00043988"/>
    </source>
</evidence>
<proteinExistence type="inferred from homology"/>
<evidence type="ECO:0000313" key="6">
    <source>
        <dbReference type="Proteomes" id="UP000663879"/>
    </source>
</evidence>
<comment type="similarity">
    <text evidence="4">Belongs to the methyltransferase superfamily. METTL23 family.</text>
</comment>
<protein>
    <submittedName>
        <fullName evidence="5">Uncharacterized protein</fullName>
    </submittedName>
</protein>
<dbReference type="PANTHER" id="PTHR14614:SF164">
    <property type="entry name" value="HISTONE-ARGININE METHYLTRANSFERASE METTL23"/>
    <property type="match status" value="1"/>
</dbReference>
<evidence type="ECO:0000313" key="5">
    <source>
        <dbReference type="EMBL" id="CAF0703890.1"/>
    </source>
</evidence>
<dbReference type="AlphaFoldDB" id="A0A813LXP0"/>
<reference evidence="5" key="1">
    <citation type="submission" date="2021-02" db="EMBL/GenBank/DDBJ databases">
        <authorList>
            <person name="Nowell W R."/>
        </authorList>
    </citation>
    <scope>NUCLEOTIDE SEQUENCE</scope>
    <source>
        <strain evidence="5">Ploen Becks lab</strain>
    </source>
</reference>
<keyword evidence="3" id="KW-0949">S-adenosyl-L-methionine</keyword>
<dbReference type="Proteomes" id="UP000663879">
    <property type="component" value="Unassembled WGS sequence"/>
</dbReference>
<dbReference type="Pfam" id="PF10294">
    <property type="entry name" value="Methyltransf_16"/>
    <property type="match status" value="1"/>
</dbReference>
<evidence type="ECO:0000256" key="1">
    <source>
        <dbReference type="ARBA" id="ARBA00022603"/>
    </source>
</evidence>
<dbReference type="GO" id="GO:0005737">
    <property type="term" value="C:cytoplasm"/>
    <property type="evidence" value="ECO:0007669"/>
    <property type="project" value="TreeGrafter"/>
</dbReference>
<name>A0A813LXP0_9BILA</name>
<evidence type="ECO:0000256" key="3">
    <source>
        <dbReference type="ARBA" id="ARBA00022691"/>
    </source>
</evidence>
<gene>
    <name evidence="5" type="ORF">OXX778_LOCUS100</name>
</gene>
<evidence type="ECO:0000256" key="2">
    <source>
        <dbReference type="ARBA" id="ARBA00022679"/>
    </source>
</evidence>
<dbReference type="EMBL" id="CAJNOC010000004">
    <property type="protein sequence ID" value="CAF0703890.1"/>
    <property type="molecule type" value="Genomic_DNA"/>
</dbReference>
<dbReference type="PANTHER" id="PTHR14614">
    <property type="entry name" value="HEPATOCELLULAR CARCINOMA-ASSOCIATED ANTIGEN"/>
    <property type="match status" value="1"/>
</dbReference>
<sequence length="241" mass="28206">MNGYKIKSFRINQDTNESIEIKIAELCEVNYGYYIWPCSIKMARFIHQNRNGIFNLKEANLLEIGSGTSLPAIIARKFCNLNRVIITDHLEQNSKLFDLIKKTLNLNKIDLLNRLDDENSNGICLEHFDWSDLDQNFFKKLPKIDFVIGSDVFFDSAMFEDLIVAISFLIEFINKNLEFYTTYEIRSFNSYLKLLHLIEKYSLNFIKLEIPEGDHSELSGDEMEIKINSHEIVLLKIFKKI</sequence>
<keyword evidence="1" id="KW-0489">Methyltransferase</keyword>
<accession>A0A813LXP0</accession>
<dbReference type="InterPro" id="IPR019410">
    <property type="entry name" value="Methyltransf_16"/>
</dbReference>
<dbReference type="InterPro" id="IPR029063">
    <property type="entry name" value="SAM-dependent_MTases_sf"/>
</dbReference>
<dbReference type="GO" id="GO:0032259">
    <property type="term" value="P:methylation"/>
    <property type="evidence" value="ECO:0007669"/>
    <property type="project" value="UniProtKB-KW"/>
</dbReference>
<comment type="caution">
    <text evidence="5">The sequence shown here is derived from an EMBL/GenBank/DDBJ whole genome shotgun (WGS) entry which is preliminary data.</text>
</comment>
<dbReference type="GO" id="GO:0008168">
    <property type="term" value="F:methyltransferase activity"/>
    <property type="evidence" value="ECO:0007669"/>
    <property type="project" value="UniProtKB-KW"/>
</dbReference>
<dbReference type="GO" id="GO:0005634">
    <property type="term" value="C:nucleus"/>
    <property type="evidence" value="ECO:0007669"/>
    <property type="project" value="TreeGrafter"/>
</dbReference>
<keyword evidence="6" id="KW-1185">Reference proteome</keyword>
<dbReference type="SUPFAM" id="SSF53335">
    <property type="entry name" value="S-adenosyl-L-methionine-dependent methyltransferases"/>
    <property type="match status" value="1"/>
</dbReference>
<organism evidence="5 6">
    <name type="scientific">Brachionus calyciflorus</name>
    <dbReference type="NCBI Taxonomy" id="104777"/>
    <lineage>
        <taxon>Eukaryota</taxon>
        <taxon>Metazoa</taxon>
        <taxon>Spiralia</taxon>
        <taxon>Gnathifera</taxon>
        <taxon>Rotifera</taxon>
        <taxon>Eurotatoria</taxon>
        <taxon>Monogononta</taxon>
        <taxon>Pseudotrocha</taxon>
        <taxon>Ploima</taxon>
        <taxon>Brachionidae</taxon>
        <taxon>Brachionus</taxon>
    </lineage>
</organism>